<dbReference type="AlphaFoldDB" id="A0A7S3SBC8"/>
<protein>
    <submittedName>
        <fullName evidence="2">Uncharacterized protein</fullName>
    </submittedName>
</protein>
<feature type="region of interest" description="Disordered" evidence="1">
    <location>
        <begin position="110"/>
        <end position="148"/>
    </location>
</feature>
<evidence type="ECO:0000256" key="1">
    <source>
        <dbReference type="SAM" id="MobiDB-lite"/>
    </source>
</evidence>
<feature type="compositionally biased region" description="Gly residues" evidence="1">
    <location>
        <begin position="127"/>
        <end position="148"/>
    </location>
</feature>
<evidence type="ECO:0000313" key="2">
    <source>
        <dbReference type="EMBL" id="CAE0549804.1"/>
    </source>
</evidence>
<proteinExistence type="predicted"/>
<feature type="region of interest" description="Disordered" evidence="1">
    <location>
        <begin position="17"/>
        <end position="53"/>
    </location>
</feature>
<gene>
    <name evidence="2" type="ORF">EHUX00137_LOCUS17695</name>
</gene>
<sequence>MLCGIASAINATAGDERWASPRPHISQRTTKVVPPDAKVASMSESPSACSRQGGVWAPEGYWARRGAQRPGPDISATYVAVGCSSLGLHCGLSRLNLTRLEAGSCGAASQVGLPEDEGGGGDDEADGGGGDGEADGGGGGGEAEGGGGVGAATLTTVIFAFMRECGPQK</sequence>
<name>A0A7S3SBC8_EMIHU</name>
<reference evidence="2" key="1">
    <citation type="submission" date="2021-01" db="EMBL/GenBank/DDBJ databases">
        <authorList>
            <person name="Corre E."/>
            <person name="Pelletier E."/>
            <person name="Niang G."/>
            <person name="Scheremetjew M."/>
            <person name="Finn R."/>
            <person name="Kale V."/>
            <person name="Holt S."/>
            <person name="Cochrane G."/>
            <person name="Meng A."/>
            <person name="Brown T."/>
            <person name="Cohen L."/>
        </authorList>
    </citation>
    <scope>NUCLEOTIDE SEQUENCE</scope>
    <source>
        <strain evidence="2">379</strain>
    </source>
</reference>
<dbReference type="EMBL" id="HBIR01023120">
    <property type="protein sequence ID" value="CAE0549804.1"/>
    <property type="molecule type" value="Transcribed_RNA"/>
</dbReference>
<accession>A0A7S3SBC8</accession>
<feature type="compositionally biased region" description="Acidic residues" evidence="1">
    <location>
        <begin position="114"/>
        <end position="126"/>
    </location>
</feature>
<organism evidence="2">
    <name type="scientific">Emiliania huxleyi</name>
    <name type="common">Coccolithophore</name>
    <name type="synonym">Pontosphaera huxleyi</name>
    <dbReference type="NCBI Taxonomy" id="2903"/>
    <lineage>
        <taxon>Eukaryota</taxon>
        <taxon>Haptista</taxon>
        <taxon>Haptophyta</taxon>
        <taxon>Prymnesiophyceae</taxon>
        <taxon>Isochrysidales</taxon>
        <taxon>Noelaerhabdaceae</taxon>
        <taxon>Emiliania</taxon>
    </lineage>
</organism>